<feature type="compositionally biased region" description="Basic and acidic residues" evidence="1">
    <location>
        <begin position="51"/>
        <end position="66"/>
    </location>
</feature>
<proteinExistence type="predicted"/>
<feature type="region of interest" description="Disordered" evidence="1">
    <location>
        <begin position="43"/>
        <end position="66"/>
    </location>
</feature>
<name>A0ABU3K7L1_9BACT</name>
<gene>
    <name evidence="3" type="ORF">PPG34_08365</name>
</gene>
<evidence type="ECO:0000313" key="4">
    <source>
        <dbReference type="Proteomes" id="UP001250932"/>
    </source>
</evidence>
<keyword evidence="4" id="KW-1185">Reference proteome</keyword>
<dbReference type="RefSeq" id="WP_313832754.1">
    <property type="nucleotide sequence ID" value="NZ_JAQOUE010000001.1"/>
</dbReference>
<dbReference type="InterPro" id="IPR045584">
    <property type="entry name" value="Pilin-like"/>
</dbReference>
<comment type="caution">
    <text evidence="3">The sequence shown here is derived from an EMBL/GenBank/DDBJ whole genome shotgun (WGS) entry which is preliminary data.</text>
</comment>
<dbReference type="PROSITE" id="PS00409">
    <property type="entry name" value="PROKAR_NTER_METHYL"/>
    <property type="match status" value="1"/>
</dbReference>
<keyword evidence="2" id="KW-0472">Membrane</keyword>
<protein>
    <submittedName>
        <fullName evidence="3">Type II secretion system protein</fullName>
    </submittedName>
</protein>
<dbReference type="NCBIfam" id="TIGR02532">
    <property type="entry name" value="IV_pilin_GFxxxE"/>
    <property type="match status" value="1"/>
</dbReference>
<keyword evidence="2" id="KW-1133">Transmembrane helix</keyword>
<dbReference type="Pfam" id="PF07963">
    <property type="entry name" value="N_methyl"/>
    <property type="match status" value="1"/>
</dbReference>
<dbReference type="InterPro" id="IPR012902">
    <property type="entry name" value="N_methyl_site"/>
</dbReference>
<keyword evidence="2" id="KW-0812">Transmembrane</keyword>
<dbReference type="EMBL" id="JAQOUE010000001">
    <property type="protein sequence ID" value="MDT7042363.1"/>
    <property type="molecule type" value="Genomic_DNA"/>
</dbReference>
<reference evidence="3 4" key="1">
    <citation type="journal article" date="2023" name="ISME J.">
        <title>Cultivation and genomic characterization of novel and ubiquitous marine nitrite-oxidizing bacteria from the Nitrospirales.</title>
        <authorList>
            <person name="Mueller A.J."/>
            <person name="Daebeler A."/>
            <person name="Herbold C.W."/>
            <person name="Kirkegaard R.H."/>
            <person name="Daims H."/>
        </authorList>
    </citation>
    <scope>NUCLEOTIDE SEQUENCE [LARGE SCALE GENOMIC DNA]</scope>
    <source>
        <strain evidence="3 4">EB</strain>
    </source>
</reference>
<organism evidence="3 4">
    <name type="scientific">Candidatus Nitronereus thalassa</name>
    <dbReference type="NCBI Taxonomy" id="3020898"/>
    <lineage>
        <taxon>Bacteria</taxon>
        <taxon>Pseudomonadati</taxon>
        <taxon>Nitrospirota</taxon>
        <taxon>Nitrospiria</taxon>
        <taxon>Nitrospirales</taxon>
        <taxon>Nitrospiraceae</taxon>
        <taxon>Candidatus Nitronereus</taxon>
    </lineage>
</organism>
<dbReference type="Gene3D" id="3.30.700.10">
    <property type="entry name" value="Glycoprotein, Type 4 Pilin"/>
    <property type="match status" value="1"/>
</dbReference>
<sequence length="639" mass="68672">MRLTKTRNTRYEIRDTLHERQATSVSSRNTKYEIRNTLSGGPSISLCSRNTSDEIRDTSPERPATSDERRLFLHEIRDTKYELRSSHGFSLLEVVGVLAVVGILAAIILPNFINRLDDATRTAEKSNLQAIAQAIELSLQETHAWPADLSALSPKYLQMGDTRLLQNDRGFPRYYVLHPTMAAFSNAAGIAENEIPDTRYLLISNLNADAAPTITNATEFDAWWNTNETSTPDLFIERGSVGHLFRLVNLLADTTGGSYSIDGTVTNSGCGITLSHLRYHLIGTRVGVDEAIPYAVPEIQFIANEDTTHHFNPCRPAGVQWRSGPILVQACSGGVSGCGSGLGGILLATFGDVGSPSGAPGLDSWTNADVLRFSDPNLALEPGTTNGTFSSLQNFRTFSSGGLQIDAVDYVKTGVTVGTTTTFDLLPGDLLLSTEFNATLTSLNTLSVTWKDVFVFRPATPGDYSSGTFYMLLENPINGIISGISVVEKNTLVGDVILPAGTFLYASSKTGRNDIHHYVPTSVGAGSTSGTTAILLEGSDINIDNNRYVYGVYLVEDTTTMGGRVLLPGTILATLDWHDATVGTVPISVQYHDIFALNAVTTTMGITGNTTALASIVLEGNDVGLNTTQENIAAVTLAE</sequence>
<dbReference type="Proteomes" id="UP001250932">
    <property type="component" value="Unassembled WGS sequence"/>
</dbReference>
<accession>A0ABU3K7L1</accession>
<dbReference type="SUPFAM" id="SSF54523">
    <property type="entry name" value="Pili subunits"/>
    <property type="match status" value="1"/>
</dbReference>
<evidence type="ECO:0000313" key="3">
    <source>
        <dbReference type="EMBL" id="MDT7042363.1"/>
    </source>
</evidence>
<feature type="transmembrane region" description="Helical" evidence="2">
    <location>
        <begin position="89"/>
        <end position="113"/>
    </location>
</feature>
<evidence type="ECO:0000256" key="1">
    <source>
        <dbReference type="SAM" id="MobiDB-lite"/>
    </source>
</evidence>
<evidence type="ECO:0000256" key="2">
    <source>
        <dbReference type="SAM" id="Phobius"/>
    </source>
</evidence>